<comment type="similarity">
    <text evidence="3">Belongs to the glucosamine/galactosamine-6-phosphate isomerase family. NagB subfamily.</text>
</comment>
<dbReference type="InterPro" id="IPR004547">
    <property type="entry name" value="Glucosamine6P_isomerase"/>
</dbReference>
<organism evidence="5 6">
    <name type="scientific">Suicoccus acidiformans</name>
    <dbReference type="NCBI Taxonomy" id="2036206"/>
    <lineage>
        <taxon>Bacteria</taxon>
        <taxon>Bacillati</taxon>
        <taxon>Bacillota</taxon>
        <taxon>Bacilli</taxon>
        <taxon>Lactobacillales</taxon>
        <taxon>Aerococcaceae</taxon>
        <taxon>Suicoccus</taxon>
    </lineage>
</organism>
<keyword evidence="2 3" id="KW-0119">Carbohydrate metabolism</keyword>
<dbReference type="InterPro" id="IPR006148">
    <property type="entry name" value="Glc/Gal-6P_isomerase"/>
</dbReference>
<dbReference type="EC" id="3.5.99.6" evidence="3"/>
<dbReference type="GO" id="GO:0042802">
    <property type="term" value="F:identical protein binding"/>
    <property type="evidence" value="ECO:0007669"/>
    <property type="project" value="TreeGrafter"/>
</dbReference>
<dbReference type="GO" id="GO:0019262">
    <property type="term" value="P:N-acetylneuraminate catabolic process"/>
    <property type="evidence" value="ECO:0007669"/>
    <property type="project" value="UniProtKB-UniRule"/>
</dbReference>
<comment type="function">
    <text evidence="3">Catalyzes the reversible isomerization-deamination of glucosamine 6-phosphate (GlcN6P) to form fructose 6-phosphate (Fru6P) and ammonium ion.</text>
</comment>
<reference evidence="5 6" key="1">
    <citation type="submission" date="2017-09" db="EMBL/GenBank/DDBJ databases">
        <title>Complete genome sequence of Oxytococcus suis strain ZY16052.</title>
        <authorList>
            <person name="Li F."/>
        </authorList>
    </citation>
    <scope>NUCLEOTIDE SEQUENCE [LARGE SCALE GENOMIC DNA]</scope>
    <source>
        <strain evidence="5 6">ZY16052</strain>
    </source>
</reference>
<feature type="active site" description="Proton acceptor; for ring-opening step" evidence="3">
    <location>
        <position position="130"/>
    </location>
</feature>
<dbReference type="HAMAP" id="MF_01241">
    <property type="entry name" value="GlcN6P_deamin"/>
    <property type="match status" value="1"/>
</dbReference>
<dbReference type="InterPro" id="IPR037171">
    <property type="entry name" value="NagB/RpiA_transferase-like"/>
</dbReference>
<dbReference type="Pfam" id="PF01182">
    <property type="entry name" value="Glucosamine_iso"/>
    <property type="match status" value="1"/>
</dbReference>
<evidence type="ECO:0000256" key="1">
    <source>
        <dbReference type="ARBA" id="ARBA00022801"/>
    </source>
</evidence>
<evidence type="ECO:0000313" key="5">
    <source>
        <dbReference type="EMBL" id="AXY26620.1"/>
    </source>
</evidence>
<dbReference type="CDD" id="cd01399">
    <property type="entry name" value="GlcN6P_deaminase"/>
    <property type="match status" value="1"/>
</dbReference>
<dbReference type="Proteomes" id="UP000263232">
    <property type="component" value="Chromosome"/>
</dbReference>
<dbReference type="GO" id="GO:0004342">
    <property type="term" value="F:glucosamine-6-phosphate deaminase activity"/>
    <property type="evidence" value="ECO:0007669"/>
    <property type="project" value="UniProtKB-UniRule"/>
</dbReference>
<dbReference type="Gene3D" id="3.40.50.1360">
    <property type="match status" value="1"/>
</dbReference>
<name>A0A347WNG3_9LACT</name>
<comment type="catalytic activity">
    <reaction evidence="3">
        <text>alpha-D-glucosamine 6-phosphate + H2O = beta-D-fructose 6-phosphate + NH4(+)</text>
        <dbReference type="Rhea" id="RHEA:12172"/>
        <dbReference type="ChEBI" id="CHEBI:15377"/>
        <dbReference type="ChEBI" id="CHEBI:28938"/>
        <dbReference type="ChEBI" id="CHEBI:57634"/>
        <dbReference type="ChEBI" id="CHEBI:75989"/>
        <dbReference type="EC" id="3.5.99.6"/>
    </reaction>
</comment>
<comment type="caution">
    <text evidence="3">Lacks conserved residue(s) required for the propagation of feature annotation.</text>
</comment>
<dbReference type="UniPathway" id="UPA00629">
    <property type="reaction ID" value="UER00684"/>
</dbReference>
<dbReference type="GO" id="GO:0005737">
    <property type="term" value="C:cytoplasm"/>
    <property type="evidence" value="ECO:0007669"/>
    <property type="project" value="TreeGrafter"/>
</dbReference>
<evidence type="ECO:0000256" key="3">
    <source>
        <dbReference type="HAMAP-Rule" id="MF_01241"/>
    </source>
</evidence>
<keyword evidence="6" id="KW-1185">Reference proteome</keyword>
<evidence type="ECO:0000313" key="6">
    <source>
        <dbReference type="Proteomes" id="UP000263232"/>
    </source>
</evidence>
<dbReference type="GO" id="GO:0006043">
    <property type="term" value="P:glucosamine catabolic process"/>
    <property type="evidence" value="ECO:0007669"/>
    <property type="project" value="TreeGrafter"/>
</dbReference>
<dbReference type="GO" id="GO:0005975">
    <property type="term" value="P:carbohydrate metabolic process"/>
    <property type="evidence" value="ECO:0007669"/>
    <property type="project" value="InterPro"/>
</dbReference>
<protein>
    <recommendedName>
        <fullName evidence="3">Glucosamine-6-phosphate deaminase</fullName>
        <ecNumber evidence="3">3.5.99.6</ecNumber>
    </recommendedName>
    <alternativeName>
        <fullName evidence="3">GlcN6P deaminase</fullName>
        <shortName evidence="3">GNPDA</shortName>
    </alternativeName>
    <alternativeName>
        <fullName evidence="3">Glucosamine-6-phosphate isomerase</fullName>
    </alternativeName>
</protein>
<sequence>MDIKIFQSAQEATEEAFRLLAAAKEDGATTFGLATGSSPEGLYELLRASDLDFTDAYALNLDEYRGLPADHEQSYAYFMQDKLFKAKPFKETFIPNGMAEDPEEEVARYDQVIKNHPIDFQILGIGPNGHIGFNEPGTSFEVTTHLTDLAPATIQANQRFFESEADVPKQAYTMGIASILNSKQIVLMAFGEAKAQAVKGMIEGSVTEALPASVLQTHENVTVLLDQDSASLLSH</sequence>
<dbReference type="PANTHER" id="PTHR11280:SF5">
    <property type="entry name" value="GLUCOSAMINE-6-PHOSPHATE ISOMERASE"/>
    <property type="match status" value="1"/>
</dbReference>
<evidence type="ECO:0000256" key="2">
    <source>
        <dbReference type="ARBA" id="ARBA00023277"/>
    </source>
</evidence>
<proteinExistence type="inferred from homology"/>
<dbReference type="InterPro" id="IPR018321">
    <property type="entry name" value="Glucosamine6P_isomerase_CS"/>
</dbReference>
<feature type="active site" description="For ring-opening step" evidence="3">
    <location>
        <position position="128"/>
    </location>
</feature>
<dbReference type="EMBL" id="CP023434">
    <property type="protein sequence ID" value="AXY26620.1"/>
    <property type="molecule type" value="Genomic_DNA"/>
</dbReference>
<dbReference type="GO" id="GO:0006046">
    <property type="term" value="P:N-acetylglucosamine catabolic process"/>
    <property type="evidence" value="ECO:0007669"/>
    <property type="project" value="TreeGrafter"/>
</dbReference>
<feature type="domain" description="Glucosamine/galactosamine-6-phosphate isomerase" evidence="4">
    <location>
        <begin position="9"/>
        <end position="221"/>
    </location>
</feature>
<dbReference type="AlphaFoldDB" id="A0A347WNG3"/>
<dbReference type="SUPFAM" id="SSF100950">
    <property type="entry name" value="NagB/RpiA/CoA transferase-like"/>
    <property type="match status" value="1"/>
</dbReference>
<dbReference type="PANTHER" id="PTHR11280">
    <property type="entry name" value="GLUCOSAMINE-6-PHOSPHATE ISOMERASE"/>
    <property type="match status" value="1"/>
</dbReference>
<dbReference type="OrthoDB" id="9791139at2"/>
<evidence type="ECO:0000259" key="4">
    <source>
        <dbReference type="Pfam" id="PF01182"/>
    </source>
</evidence>
<gene>
    <name evidence="3" type="primary">nagB</name>
    <name evidence="5" type="ORF">CL176_11750</name>
</gene>
<comment type="pathway">
    <text evidence="3">Amino-sugar metabolism; N-acetylneuraminate degradation; D-fructose 6-phosphate from N-acetylneuraminate: step 5/5.</text>
</comment>
<keyword evidence="1 3" id="KW-0378">Hydrolase</keyword>
<dbReference type="RefSeq" id="WP_118991475.1">
    <property type="nucleotide sequence ID" value="NZ_CP023434.1"/>
</dbReference>
<dbReference type="PROSITE" id="PS01161">
    <property type="entry name" value="GLC_GALNAC_ISOMERASE"/>
    <property type="match status" value="1"/>
</dbReference>
<accession>A0A347WNG3</accession>
<dbReference type="KEGG" id="abae:CL176_11750"/>
<feature type="active site" description="For ring-opening step" evidence="3">
    <location>
        <position position="135"/>
    </location>
</feature>
<feature type="active site" description="Proton acceptor; for enolization step" evidence="3">
    <location>
        <position position="62"/>
    </location>
</feature>